<feature type="transmembrane region" description="Helical" evidence="1">
    <location>
        <begin position="66"/>
        <end position="85"/>
    </location>
</feature>
<name>A0A1I2AC91_9BACI</name>
<dbReference type="Proteomes" id="UP000199516">
    <property type="component" value="Unassembled WGS sequence"/>
</dbReference>
<keyword evidence="3" id="KW-1185">Reference proteome</keyword>
<evidence type="ECO:0000313" key="2">
    <source>
        <dbReference type="EMBL" id="SFE41158.1"/>
    </source>
</evidence>
<evidence type="ECO:0000256" key="1">
    <source>
        <dbReference type="SAM" id="Phobius"/>
    </source>
</evidence>
<dbReference type="InterPro" id="IPR024515">
    <property type="entry name" value="DUF3397"/>
</dbReference>
<dbReference type="AlphaFoldDB" id="A0A1I2AC91"/>
<gene>
    <name evidence="2" type="ORF">SAMN05192532_101763</name>
</gene>
<proteinExistence type="predicted"/>
<evidence type="ECO:0000313" key="3">
    <source>
        <dbReference type="Proteomes" id="UP000199516"/>
    </source>
</evidence>
<dbReference type="OrthoDB" id="2353183at2"/>
<dbReference type="PIRSF" id="PIRSF030092">
    <property type="entry name" value="UCP030092"/>
    <property type="match status" value="1"/>
</dbReference>
<feature type="transmembrane region" description="Helical" evidence="1">
    <location>
        <begin position="105"/>
        <end position="129"/>
    </location>
</feature>
<accession>A0A1I2AC91</accession>
<dbReference type="InterPro" id="IPR016945">
    <property type="entry name" value="UCP030092"/>
</dbReference>
<organism evidence="2 3">
    <name type="scientific">Alteribacillus iranensis</name>
    <dbReference type="NCBI Taxonomy" id="930128"/>
    <lineage>
        <taxon>Bacteria</taxon>
        <taxon>Bacillati</taxon>
        <taxon>Bacillota</taxon>
        <taxon>Bacilli</taxon>
        <taxon>Bacillales</taxon>
        <taxon>Bacillaceae</taxon>
        <taxon>Alteribacillus</taxon>
    </lineage>
</organism>
<dbReference type="RefSeq" id="WP_091657531.1">
    <property type="nucleotide sequence ID" value="NZ_FONT01000001.1"/>
</dbReference>
<reference evidence="2 3" key="1">
    <citation type="submission" date="2016-10" db="EMBL/GenBank/DDBJ databases">
        <authorList>
            <person name="de Groot N.N."/>
        </authorList>
    </citation>
    <scope>NUCLEOTIDE SEQUENCE [LARGE SCALE GENOMIC DNA]</scope>
    <source>
        <strain evidence="2 3">DSM 23995</strain>
    </source>
</reference>
<keyword evidence="1" id="KW-1133">Transmembrane helix</keyword>
<dbReference type="EMBL" id="FONT01000001">
    <property type="protein sequence ID" value="SFE41158.1"/>
    <property type="molecule type" value="Genomic_DNA"/>
</dbReference>
<keyword evidence="1" id="KW-0812">Transmembrane</keyword>
<keyword evidence="1" id="KW-0472">Membrane</keyword>
<sequence length="130" mass="15130">MSSFFVFILATMISIPFLAWYGVYIVTVKWTKQKGKAVRLAADTSTLLFILSVHFLILAIWGKSMFWFLILIVLAIAIVFTILHYRSHEEVEFLKLMKGIWRFTFFLFCSAYVVLFIYGMISYLLSAFLA</sequence>
<protein>
    <recommendedName>
        <fullName evidence="4">DUF3397 domain-containing protein</fullName>
    </recommendedName>
</protein>
<evidence type="ECO:0008006" key="4">
    <source>
        <dbReference type="Google" id="ProtNLM"/>
    </source>
</evidence>
<dbReference type="STRING" id="930128.SAMN05192532_101763"/>
<feature type="transmembrane region" description="Helical" evidence="1">
    <location>
        <begin position="6"/>
        <end position="28"/>
    </location>
</feature>
<feature type="transmembrane region" description="Helical" evidence="1">
    <location>
        <begin position="40"/>
        <end position="60"/>
    </location>
</feature>
<dbReference type="Pfam" id="PF11877">
    <property type="entry name" value="DUF3397"/>
    <property type="match status" value="1"/>
</dbReference>